<feature type="compositionally biased region" description="Low complexity" evidence="1">
    <location>
        <begin position="224"/>
        <end position="235"/>
    </location>
</feature>
<keyword evidence="4" id="KW-1185">Reference proteome</keyword>
<dbReference type="GO" id="GO:0000124">
    <property type="term" value="C:SAGA complex"/>
    <property type="evidence" value="ECO:0007669"/>
    <property type="project" value="InterPro"/>
</dbReference>
<feature type="region of interest" description="Disordered" evidence="1">
    <location>
        <begin position="1"/>
        <end position="30"/>
    </location>
</feature>
<feature type="compositionally biased region" description="Acidic residues" evidence="1">
    <location>
        <begin position="237"/>
        <end position="253"/>
    </location>
</feature>
<proteinExistence type="predicted"/>
<reference evidence="3 4" key="1">
    <citation type="journal article" date="2021" name="BMC Genomics">
        <title>Telomere-to-telomere genome assembly of asparaginase-producing Trichoderma simmonsii.</title>
        <authorList>
            <person name="Chung D."/>
            <person name="Kwon Y.M."/>
            <person name="Yang Y."/>
        </authorList>
    </citation>
    <scope>NUCLEOTIDE SEQUENCE [LARGE SCALE GENOMIC DNA]</scope>
    <source>
        <strain evidence="3 4">GH-Sj1</strain>
    </source>
</reference>
<dbReference type="GO" id="GO:1904802">
    <property type="term" value="P:RITS complex assembly"/>
    <property type="evidence" value="ECO:0007669"/>
    <property type="project" value="TreeGrafter"/>
</dbReference>
<gene>
    <name evidence="3" type="ORF">H0G86_006469</name>
</gene>
<feature type="region of interest" description="Disordered" evidence="1">
    <location>
        <begin position="313"/>
        <end position="362"/>
    </location>
</feature>
<protein>
    <submittedName>
        <fullName evidence="3">SAGA-associated factor 73</fullName>
    </submittedName>
</protein>
<organism evidence="3 4">
    <name type="scientific">Trichoderma simmonsii</name>
    <dbReference type="NCBI Taxonomy" id="1491479"/>
    <lineage>
        <taxon>Eukaryota</taxon>
        <taxon>Fungi</taxon>
        <taxon>Dikarya</taxon>
        <taxon>Ascomycota</taxon>
        <taxon>Pezizomycotina</taxon>
        <taxon>Sordariomycetes</taxon>
        <taxon>Hypocreomycetidae</taxon>
        <taxon>Hypocreales</taxon>
        <taxon>Hypocreaceae</taxon>
        <taxon>Trichoderma</taxon>
    </lineage>
</organism>
<feature type="region of interest" description="Disordered" evidence="1">
    <location>
        <begin position="224"/>
        <end position="253"/>
    </location>
</feature>
<dbReference type="EMBL" id="CP075866">
    <property type="protein sequence ID" value="QYS99331.1"/>
    <property type="molecule type" value="Genomic_DNA"/>
</dbReference>
<feature type="compositionally biased region" description="Acidic residues" evidence="1">
    <location>
        <begin position="322"/>
        <end position="332"/>
    </location>
</feature>
<dbReference type="AlphaFoldDB" id="A0A8G0PFF8"/>
<evidence type="ECO:0000313" key="3">
    <source>
        <dbReference type="EMBL" id="QYS99331.1"/>
    </source>
</evidence>
<dbReference type="InterPro" id="IPR013243">
    <property type="entry name" value="SCA7_dom"/>
</dbReference>
<evidence type="ECO:0000313" key="4">
    <source>
        <dbReference type="Proteomes" id="UP000826661"/>
    </source>
</evidence>
<name>A0A8G0PFF8_9HYPO</name>
<dbReference type="Pfam" id="PF08313">
    <property type="entry name" value="SCA7"/>
    <property type="match status" value="1"/>
</dbReference>
<feature type="compositionally biased region" description="Basic and acidic residues" evidence="1">
    <location>
        <begin position="84"/>
        <end position="113"/>
    </location>
</feature>
<evidence type="ECO:0000256" key="1">
    <source>
        <dbReference type="SAM" id="MobiDB-lite"/>
    </source>
</evidence>
<dbReference type="PANTHER" id="PTHR47805:SF1">
    <property type="entry name" value="SAGA-ASSOCIATED FACTOR 73"/>
    <property type="match status" value="1"/>
</dbReference>
<feature type="compositionally biased region" description="Basic and acidic residues" evidence="1">
    <location>
        <begin position="133"/>
        <end position="162"/>
    </location>
</feature>
<feature type="domain" description="SCA7" evidence="2">
    <location>
        <begin position="164"/>
        <end position="230"/>
    </location>
</feature>
<sequence>MDGSVIDEEKKKTNNSSPSVPVSPGPVVNQLDDLSRETFATGRPLEDNPELQQCKHCKKSILKTAAKAHIAQCLKVKKEKAQRKKEAREARERAKEAAREEEAKKNDDDNADGKDEDSDAEEEKKAGKKAASKKPEVSKKRKADADADKGPKAKKKKDEPKAKLPKPKGPVDVERQCGVILPNGQPCARSLTCKSHSMGAKRAVSGRSLPYDMLLAAYQKKNQAKQQKAALDANAPLEDDDDANNGPVDSDEETGAVMSALAHWNPQPLIPQPVFTPIKRQYQLARLHEQLQMATNGGRTNIFKVTGFGAQRLPPGHPGLLDNEDAPGEPDVESMSIPGSARQASFGMPAPPQRQASVASRA</sequence>
<accession>A0A8G0PFF8</accession>
<feature type="region of interest" description="Disordered" evidence="1">
    <location>
        <begin position="76"/>
        <end position="175"/>
    </location>
</feature>
<dbReference type="PANTHER" id="PTHR47805">
    <property type="entry name" value="SAGA-ASSOCIATED FACTOR 73"/>
    <property type="match status" value="1"/>
</dbReference>
<evidence type="ECO:0000259" key="2">
    <source>
        <dbReference type="PROSITE" id="PS51505"/>
    </source>
</evidence>
<dbReference type="PROSITE" id="PS51505">
    <property type="entry name" value="SCA7"/>
    <property type="match status" value="1"/>
</dbReference>
<dbReference type="InterPro" id="IPR037804">
    <property type="entry name" value="SGF73"/>
</dbReference>
<dbReference type="Proteomes" id="UP000826661">
    <property type="component" value="Chromosome III"/>
</dbReference>
<feature type="compositionally biased region" description="Low complexity" evidence="1">
    <location>
        <begin position="16"/>
        <end position="28"/>
    </location>
</feature>
<dbReference type="GO" id="GO:0006357">
    <property type="term" value="P:regulation of transcription by RNA polymerase II"/>
    <property type="evidence" value="ECO:0007669"/>
    <property type="project" value="TreeGrafter"/>
</dbReference>
<dbReference type="GO" id="GO:0031048">
    <property type="term" value="P:regulatory ncRNA-mediated heterochromatin formation"/>
    <property type="evidence" value="ECO:0007669"/>
    <property type="project" value="TreeGrafter"/>
</dbReference>
<dbReference type="Gene3D" id="6.10.140.1270">
    <property type="match status" value="1"/>
</dbReference>